<comment type="subcellular location">
    <subcellularLocation>
        <location evidence="1 8">Cell membrane</location>
        <topology evidence="1 8">Multi-pass membrane protein</topology>
    </subcellularLocation>
</comment>
<evidence type="ECO:0000256" key="8">
    <source>
        <dbReference type="RuleBase" id="RU362056"/>
    </source>
</evidence>
<evidence type="ECO:0000259" key="9">
    <source>
        <dbReference type="PROSITE" id="PS51465"/>
    </source>
</evidence>
<keyword evidence="8" id="KW-0406">Ion transport</keyword>
<feature type="transmembrane region" description="Helical" evidence="8">
    <location>
        <begin position="674"/>
        <end position="695"/>
    </location>
</feature>
<protein>
    <recommendedName>
        <fullName evidence="8">Solute carrier organic anion transporter family member</fullName>
    </recommendedName>
</protein>
<dbReference type="VEuPathDB" id="VectorBase:MDOA012869"/>
<evidence type="ECO:0000256" key="1">
    <source>
        <dbReference type="ARBA" id="ARBA00004651"/>
    </source>
</evidence>
<dbReference type="CDD" id="cd17336">
    <property type="entry name" value="MFS_SLCO_OATP"/>
    <property type="match status" value="1"/>
</dbReference>
<sequence>MPSATSTRTRNEQSLCGLAKWHPAWMQKYATPKMFMAVYGLMGTIQAMSYMYFVVTLTTIEKRFKIPSQTTGIILSGNEISQILLSLILSYIGGQRNRPRWIAYGIVFCGISCYILALPHFIYGAGQDILQFTKEYYDVEGDNVTSTMSLVNATIKNSQQLCGILKTPQECESLLSILPLVLIFLSQFVLGIGNTLYYSLGQSYLDDNTKKTNTPLMLSVAFSLRLVGPIVGFFLGYVSLNMFIDPSKTPLIDNKDPRWLGAWWFGWMILGTLMIVFSGLIGLFPKELPKKTPVLRNSHVPHVLRHEELKMDECLPLGRSFSSNATLDAPVVDKPDFPQLKDFPRALMRLLRNKLLIFNITSGIFYILGASAIMTFLTKYMEVQFHRSSQSATIVVGPISILGMVVGLVGSGLILTKKKPAPSKVLMWNVIVGFVFILGQIGYMFLYCSDSVVLDQNGKLNLSSSCNANCGCENVPYSPICHEETETTFFSPCHAGCQSWNSDLKYYSNCSCISYGGYNTTTTTSAWPTTIPTTTSTPFMKSSTLNSDLLQPLITNSILTTTTTLRPSSARTLPADTTTYFDDTTFDDFSPATPTITTTTVSDNLASRARRSLESLKENILKPGVCLKGCTKAFWTFTIVSMILNWFGSSGRIGNILVNYRAVSTEDKSFAQGLMLMMISLFGLIPGPIIFGRIIDSTCLKWTRTCTGNGNCQLYDQDAFRVNINAVACCFTAIGVFFDVLVWYHGRHLDLYGEREAERSEELQRKNRPITPLLSRK</sequence>
<feature type="transmembrane region" description="Helical" evidence="8">
    <location>
        <begin position="264"/>
        <end position="284"/>
    </location>
</feature>
<dbReference type="GO" id="GO:0005886">
    <property type="term" value="C:plasma membrane"/>
    <property type="evidence" value="ECO:0007669"/>
    <property type="project" value="UniProtKB-SubCell"/>
</dbReference>
<dbReference type="GO" id="GO:0015347">
    <property type="term" value="F:sodium-independent organic anion transmembrane transporter activity"/>
    <property type="evidence" value="ECO:0007669"/>
    <property type="project" value="TreeGrafter"/>
</dbReference>
<evidence type="ECO:0000313" key="11">
    <source>
        <dbReference type="Proteomes" id="UP001652621"/>
    </source>
</evidence>
<feature type="transmembrane region" description="Helical" evidence="8">
    <location>
        <begin position="218"/>
        <end position="244"/>
    </location>
</feature>
<dbReference type="NCBIfam" id="TIGR00805">
    <property type="entry name" value="oat"/>
    <property type="match status" value="1"/>
</dbReference>
<comment type="caution">
    <text evidence="8">Lacks conserved residue(s) required for the propagation of feature annotation.</text>
</comment>
<keyword evidence="11" id="KW-1185">Reference proteome</keyword>
<gene>
    <name evidence="10" type="primary">101898405</name>
    <name evidence="12" type="synonym">LOC131800546</name>
</gene>
<evidence type="ECO:0000256" key="2">
    <source>
        <dbReference type="ARBA" id="ARBA00009657"/>
    </source>
</evidence>
<feature type="transmembrane region" description="Helical" evidence="8">
    <location>
        <begin position="355"/>
        <end position="377"/>
    </location>
</feature>
<reference evidence="12" key="2">
    <citation type="submission" date="2025-05" db="UniProtKB">
        <authorList>
            <consortium name="RefSeq"/>
        </authorList>
    </citation>
    <scope>IDENTIFICATION</scope>
    <source>
        <strain evidence="12">Aabys</strain>
        <tissue evidence="12">Whole body</tissue>
    </source>
</reference>
<dbReference type="InterPro" id="IPR002350">
    <property type="entry name" value="Kazal_dom"/>
</dbReference>
<keyword evidence="8" id="KW-0813">Transport</keyword>
<reference evidence="10" key="1">
    <citation type="submission" date="2020-05" db="UniProtKB">
        <authorList>
            <consortium name="EnsemblMetazoa"/>
        </authorList>
    </citation>
    <scope>IDENTIFICATION</scope>
    <source>
        <strain evidence="10">Aabys</strain>
    </source>
</reference>
<keyword evidence="7" id="KW-1015">Disulfide bond</keyword>
<evidence type="ECO:0000313" key="12">
    <source>
        <dbReference type="RefSeq" id="XP_058980256.1"/>
    </source>
</evidence>
<name>A0A1I8N955_MUSDO</name>
<proteinExistence type="inferred from homology"/>
<accession>A0A1I8N955</accession>
<feature type="transmembrane region" description="Helical" evidence="8">
    <location>
        <begin position="73"/>
        <end position="94"/>
    </location>
</feature>
<dbReference type="OrthoDB" id="5062115at2759"/>
<feature type="transmembrane region" description="Helical" evidence="8">
    <location>
        <begin position="101"/>
        <end position="123"/>
    </location>
</feature>
<feature type="transmembrane region" description="Helical" evidence="8">
    <location>
        <begin position="392"/>
        <end position="414"/>
    </location>
</feature>
<feature type="transmembrane region" description="Helical" evidence="8">
    <location>
        <begin position="724"/>
        <end position="744"/>
    </location>
</feature>
<dbReference type="PANTHER" id="PTHR11388:SF131">
    <property type="entry name" value="SOLUTE CARRIER ORGANIC ANION TRANSPORTER FAMILY MEMBER"/>
    <property type="match status" value="1"/>
</dbReference>
<dbReference type="Gene3D" id="1.20.1250.20">
    <property type="entry name" value="MFS general substrate transporter like domains"/>
    <property type="match status" value="1"/>
</dbReference>
<dbReference type="VEuPathDB" id="VectorBase:MDOMA2_011731"/>
<dbReference type="PANTHER" id="PTHR11388">
    <property type="entry name" value="ORGANIC ANION TRANSPORTER"/>
    <property type="match status" value="1"/>
</dbReference>
<organism evidence="10">
    <name type="scientific">Musca domestica</name>
    <name type="common">House fly</name>
    <dbReference type="NCBI Taxonomy" id="7370"/>
    <lineage>
        <taxon>Eukaryota</taxon>
        <taxon>Metazoa</taxon>
        <taxon>Ecdysozoa</taxon>
        <taxon>Arthropoda</taxon>
        <taxon>Hexapoda</taxon>
        <taxon>Insecta</taxon>
        <taxon>Pterygota</taxon>
        <taxon>Neoptera</taxon>
        <taxon>Endopterygota</taxon>
        <taxon>Diptera</taxon>
        <taxon>Brachycera</taxon>
        <taxon>Muscomorpha</taxon>
        <taxon>Muscoidea</taxon>
        <taxon>Muscidae</taxon>
        <taxon>Musca</taxon>
    </lineage>
</organism>
<keyword evidence="5 8" id="KW-1133">Transmembrane helix</keyword>
<dbReference type="AlphaFoldDB" id="A0A1I8N955"/>
<dbReference type="Pfam" id="PF03137">
    <property type="entry name" value="OATP"/>
    <property type="match status" value="1"/>
</dbReference>
<evidence type="ECO:0000256" key="3">
    <source>
        <dbReference type="ARBA" id="ARBA00022475"/>
    </source>
</evidence>
<feature type="domain" description="Kazal-like" evidence="9">
    <location>
        <begin position="460"/>
        <end position="511"/>
    </location>
</feature>
<dbReference type="EnsemblMetazoa" id="MDOA012869-RB">
    <property type="protein sequence ID" value="MDOA012869-PB"/>
    <property type="gene ID" value="MDOA012869"/>
</dbReference>
<dbReference type="GO" id="GO:0006811">
    <property type="term" value="P:monoatomic ion transport"/>
    <property type="evidence" value="ECO:0007669"/>
    <property type="project" value="UniProtKB-KW"/>
</dbReference>
<feature type="transmembrane region" description="Helical" evidence="8">
    <location>
        <begin position="34"/>
        <end position="53"/>
    </location>
</feature>
<evidence type="ECO:0000256" key="5">
    <source>
        <dbReference type="ARBA" id="ARBA00022989"/>
    </source>
</evidence>
<dbReference type="GO" id="GO:0043252">
    <property type="term" value="P:sodium-independent organic anion transport"/>
    <property type="evidence" value="ECO:0007669"/>
    <property type="project" value="TreeGrafter"/>
</dbReference>
<dbReference type="Proteomes" id="UP001652621">
    <property type="component" value="Unplaced"/>
</dbReference>
<dbReference type="InterPro" id="IPR036259">
    <property type="entry name" value="MFS_trans_sf"/>
</dbReference>
<dbReference type="RefSeq" id="XP_058980256.1">
    <property type="nucleotide sequence ID" value="XM_059124273.1"/>
</dbReference>
<evidence type="ECO:0000256" key="7">
    <source>
        <dbReference type="ARBA" id="ARBA00023157"/>
    </source>
</evidence>
<evidence type="ECO:0000313" key="10">
    <source>
        <dbReference type="EnsemblMetazoa" id="MDOA012869-PB"/>
    </source>
</evidence>
<dbReference type="SUPFAM" id="SSF103473">
    <property type="entry name" value="MFS general substrate transporter"/>
    <property type="match status" value="2"/>
</dbReference>
<keyword evidence="4 8" id="KW-0812">Transmembrane</keyword>
<evidence type="ECO:0000256" key="4">
    <source>
        <dbReference type="ARBA" id="ARBA00022692"/>
    </source>
</evidence>
<feature type="transmembrane region" description="Helical" evidence="8">
    <location>
        <begin position="426"/>
        <end position="446"/>
    </location>
</feature>
<keyword evidence="6 8" id="KW-0472">Membrane</keyword>
<comment type="similarity">
    <text evidence="2 8">Belongs to the organo anion transporter (TC 2.A.60) family.</text>
</comment>
<dbReference type="InterPro" id="IPR004156">
    <property type="entry name" value="OATP"/>
</dbReference>
<evidence type="ECO:0000256" key="6">
    <source>
        <dbReference type="ARBA" id="ARBA00023136"/>
    </source>
</evidence>
<dbReference type="PROSITE" id="PS51465">
    <property type="entry name" value="KAZAL_2"/>
    <property type="match status" value="1"/>
</dbReference>
<keyword evidence="3" id="KW-1003">Cell membrane</keyword>
<feature type="transmembrane region" description="Helical" evidence="8">
    <location>
        <begin position="174"/>
        <end position="197"/>
    </location>
</feature>
<dbReference type="eggNOG" id="KOG3626">
    <property type="taxonomic scope" value="Eukaryota"/>
</dbReference>